<reference evidence="2" key="1">
    <citation type="submission" date="2021-08" db="EMBL/GenBank/DDBJ databases">
        <title>WGS assembly of Ceratopteris richardii.</title>
        <authorList>
            <person name="Marchant D.B."/>
            <person name="Chen G."/>
            <person name="Jenkins J."/>
            <person name="Shu S."/>
            <person name="Leebens-Mack J."/>
            <person name="Grimwood J."/>
            <person name="Schmutz J."/>
            <person name="Soltis P."/>
            <person name="Soltis D."/>
            <person name="Chen Z.-H."/>
        </authorList>
    </citation>
    <scope>NUCLEOTIDE SEQUENCE</scope>
    <source>
        <strain evidence="2">Whitten #5841</strain>
        <tissue evidence="2">Leaf</tissue>
    </source>
</reference>
<feature type="domain" description="Reverse transcriptase zinc-binding" evidence="1">
    <location>
        <begin position="95"/>
        <end position="160"/>
    </location>
</feature>
<proteinExistence type="predicted"/>
<organism evidence="2 3">
    <name type="scientific">Ceratopteris richardii</name>
    <name type="common">Triangle waterfern</name>
    <dbReference type="NCBI Taxonomy" id="49495"/>
    <lineage>
        <taxon>Eukaryota</taxon>
        <taxon>Viridiplantae</taxon>
        <taxon>Streptophyta</taxon>
        <taxon>Embryophyta</taxon>
        <taxon>Tracheophyta</taxon>
        <taxon>Polypodiopsida</taxon>
        <taxon>Polypodiidae</taxon>
        <taxon>Polypodiales</taxon>
        <taxon>Pteridineae</taxon>
        <taxon>Pteridaceae</taxon>
        <taxon>Parkerioideae</taxon>
        <taxon>Ceratopteris</taxon>
    </lineage>
</organism>
<dbReference type="EMBL" id="CM035414">
    <property type="protein sequence ID" value="KAH7429885.1"/>
    <property type="molecule type" value="Genomic_DNA"/>
</dbReference>
<dbReference type="AlphaFoldDB" id="A0A8T2U8H1"/>
<name>A0A8T2U8H1_CERRI</name>
<keyword evidence="3" id="KW-1185">Reference proteome</keyword>
<dbReference type="Proteomes" id="UP000825935">
    <property type="component" value="Chromosome 9"/>
</dbReference>
<accession>A0A8T2U8H1</accession>
<evidence type="ECO:0000313" key="2">
    <source>
        <dbReference type="EMBL" id="KAH7429885.1"/>
    </source>
</evidence>
<comment type="caution">
    <text evidence="2">The sequence shown here is derived from an EMBL/GenBank/DDBJ whole genome shotgun (WGS) entry which is preliminary data.</text>
</comment>
<gene>
    <name evidence="2" type="ORF">KP509_09G069800</name>
</gene>
<evidence type="ECO:0000259" key="1">
    <source>
        <dbReference type="Pfam" id="PF13966"/>
    </source>
</evidence>
<protein>
    <recommendedName>
        <fullName evidence="1">Reverse transcriptase zinc-binding domain-containing protein</fullName>
    </recommendedName>
</protein>
<dbReference type="InterPro" id="IPR026960">
    <property type="entry name" value="RVT-Znf"/>
</dbReference>
<sequence>MWEFLSFPAVRRIYAVGSAYRAKWFQLVRFLQQFQIPLSIDASQPWREWLFAKHTRWWNGAARTCYLSLVDRNDIIAQCNLRWKMDKAHAWWHARVSTIWDSSLTFRMKVFMWRILVGHFMLGAFLSKHGIQGVRCPHCGSYAETMRHAFWSCSYIQRWWNNLFLVPIWDSKPSKLCSTFLLFDSTDTACDWSERDVFFFLLWNIWQLRNKRLFGNKNIVPHFSWTLYKARLRLDMDVMLAEHRSVVASFLDMV</sequence>
<dbReference type="OrthoDB" id="914203at2759"/>
<evidence type="ECO:0000313" key="3">
    <source>
        <dbReference type="Proteomes" id="UP000825935"/>
    </source>
</evidence>
<dbReference type="Pfam" id="PF13966">
    <property type="entry name" value="zf-RVT"/>
    <property type="match status" value="1"/>
</dbReference>